<dbReference type="PANTHER" id="PTHR45625">
    <property type="entry name" value="PEPTIDYL-PROLYL CIS-TRANS ISOMERASE-RELATED"/>
    <property type="match status" value="1"/>
</dbReference>
<feature type="domain" description="PPIase cyclophilin-type" evidence="4">
    <location>
        <begin position="1"/>
        <end position="150"/>
    </location>
</feature>
<keyword evidence="2" id="KW-0697">Rotamase</keyword>
<dbReference type="SUPFAM" id="SSF50891">
    <property type="entry name" value="Cyclophilin-like"/>
    <property type="match status" value="1"/>
</dbReference>
<proteinExistence type="predicted"/>
<evidence type="ECO:0000256" key="3">
    <source>
        <dbReference type="ARBA" id="ARBA00023235"/>
    </source>
</evidence>
<keyword evidence="3" id="KW-0413">Isomerase</keyword>
<reference evidence="5" key="1">
    <citation type="submission" date="2021-01" db="EMBL/GenBank/DDBJ databases">
        <authorList>
            <person name="Corre E."/>
            <person name="Pelletier E."/>
            <person name="Niang G."/>
            <person name="Scheremetjew M."/>
            <person name="Finn R."/>
            <person name="Kale V."/>
            <person name="Holt S."/>
            <person name="Cochrane G."/>
            <person name="Meng A."/>
            <person name="Brown T."/>
            <person name="Cohen L."/>
        </authorList>
    </citation>
    <scope>NUCLEOTIDE SEQUENCE</scope>
    <source>
        <strain evidence="5">CCMP1594</strain>
    </source>
</reference>
<dbReference type="EC" id="5.2.1.8" evidence="1"/>
<evidence type="ECO:0000259" key="4">
    <source>
        <dbReference type="PROSITE" id="PS50072"/>
    </source>
</evidence>
<gene>
    <name evidence="5" type="ORF">EGYM00163_LOCUS44063</name>
</gene>
<name>A0A7S4GCQ1_9EUGL</name>
<dbReference type="InterPro" id="IPR029000">
    <property type="entry name" value="Cyclophilin-like_dom_sf"/>
</dbReference>
<dbReference type="PANTHER" id="PTHR45625:SF4">
    <property type="entry name" value="PEPTIDYLPROLYL ISOMERASE DOMAIN AND WD REPEAT-CONTAINING PROTEIN 1"/>
    <property type="match status" value="1"/>
</dbReference>
<dbReference type="InterPro" id="IPR044666">
    <property type="entry name" value="Cyclophilin_A-like"/>
</dbReference>
<dbReference type="InterPro" id="IPR002130">
    <property type="entry name" value="Cyclophilin-type_PPIase_dom"/>
</dbReference>
<evidence type="ECO:0000256" key="2">
    <source>
        <dbReference type="ARBA" id="ARBA00023110"/>
    </source>
</evidence>
<dbReference type="AlphaFoldDB" id="A0A7S4GCQ1"/>
<dbReference type="Pfam" id="PF00160">
    <property type="entry name" value="Pro_isomerase"/>
    <property type="match status" value="1"/>
</dbReference>
<evidence type="ECO:0000256" key="1">
    <source>
        <dbReference type="ARBA" id="ARBA00013194"/>
    </source>
</evidence>
<dbReference type="EMBL" id="HBJA01127910">
    <property type="protein sequence ID" value="CAE0832778.1"/>
    <property type="molecule type" value="Transcribed_RNA"/>
</dbReference>
<organism evidence="5">
    <name type="scientific">Eutreptiella gymnastica</name>
    <dbReference type="NCBI Taxonomy" id="73025"/>
    <lineage>
        <taxon>Eukaryota</taxon>
        <taxon>Discoba</taxon>
        <taxon>Euglenozoa</taxon>
        <taxon>Euglenida</taxon>
        <taxon>Spirocuta</taxon>
        <taxon>Euglenophyceae</taxon>
        <taxon>Eutreptiales</taxon>
        <taxon>Eutreptiaceae</taxon>
        <taxon>Eutreptiella</taxon>
    </lineage>
</organism>
<dbReference type="GO" id="GO:0003755">
    <property type="term" value="F:peptidyl-prolyl cis-trans isomerase activity"/>
    <property type="evidence" value="ECO:0007669"/>
    <property type="project" value="UniProtKB-KW"/>
</dbReference>
<evidence type="ECO:0000313" key="5">
    <source>
        <dbReference type="EMBL" id="CAE0832778.1"/>
    </source>
</evidence>
<protein>
    <recommendedName>
        <fullName evidence="1">peptidylprolyl isomerase</fullName>
        <ecNumber evidence="1">5.2.1.8</ecNumber>
    </recommendedName>
</protein>
<dbReference type="Gene3D" id="2.40.100.10">
    <property type="entry name" value="Cyclophilin-like"/>
    <property type="match status" value="1"/>
</dbReference>
<dbReference type="PROSITE" id="PS50072">
    <property type="entry name" value="CSA_PPIASE_2"/>
    <property type="match status" value="1"/>
</dbReference>
<accession>A0A7S4GCQ1</accession>
<sequence>MKLRPDLAPQTCQYISKIVSDGLYNGCCFYRADFVIQAGLTKATGGNVANPYGRLTVNESKGHNGRGSVAIAHWDCVEGCGTSCTKHAPDCGGSEWFINLKDNAHLDTTWGGYCVFAEVADGNSMQVVDAIEKAKKSNGQNIPINRAVLQ</sequence>